<dbReference type="EMBL" id="CP045121">
    <property type="protein sequence ID" value="QIN77650.1"/>
    <property type="molecule type" value="Genomic_DNA"/>
</dbReference>
<dbReference type="SUPFAM" id="SSF51120">
    <property type="entry name" value="beta-Roll"/>
    <property type="match status" value="2"/>
</dbReference>
<gene>
    <name evidence="4" type="ORF">GBA65_03040</name>
</gene>
<evidence type="ECO:0008006" key="6">
    <source>
        <dbReference type="Google" id="ProtNLM"/>
    </source>
</evidence>
<dbReference type="InterPro" id="IPR001343">
    <property type="entry name" value="Hemolysn_Ca-bd"/>
</dbReference>
<dbReference type="PRINTS" id="PR00313">
    <property type="entry name" value="CABNDNGRPT"/>
</dbReference>
<accession>A0A6G8PT93</accession>
<dbReference type="Gene3D" id="2.150.10.10">
    <property type="entry name" value="Serralysin-like metalloprotease, C-terminal"/>
    <property type="match status" value="2"/>
</dbReference>
<keyword evidence="2" id="KW-0964">Secreted</keyword>
<dbReference type="PANTHER" id="PTHR38340:SF1">
    <property type="entry name" value="S-LAYER PROTEIN"/>
    <property type="match status" value="1"/>
</dbReference>
<dbReference type="Pfam" id="PF00353">
    <property type="entry name" value="HemolysinCabind"/>
    <property type="match status" value="4"/>
</dbReference>
<evidence type="ECO:0000313" key="5">
    <source>
        <dbReference type="Proteomes" id="UP000502706"/>
    </source>
</evidence>
<evidence type="ECO:0000256" key="2">
    <source>
        <dbReference type="ARBA" id="ARBA00022525"/>
    </source>
</evidence>
<evidence type="ECO:0000256" key="1">
    <source>
        <dbReference type="ARBA" id="ARBA00004613"/>
    </source>
</evidence>
<dbReference type="RefSeq" id="WP_166395329.1">
    <property type="nucleotide sequence ID" value="NZ_CP045121.1"/>
</dbReference>
<keyword evidence="3" id="KW-0732">Signal</keyword>
<keyword evidence="5" id="KW-1185">Reference proteome</keyword>
<dbReference type="PANTHER" id="PTHR38340">
    <property type="entry name" value="S-LAYER PROTEIN"/>
    <property type="match status" value="1"/>
</dbReference>
<dbReference type="GO" id="GO:0005576">
    <property type="term" value="C:extracellular region"/>
    <property type="evidence" value="ECO:0007669"/>
    <property type="project" value="UniProtKB-SubCell"/>
</dbReference>
<reference evidence="4 5" key="1">
    <citation type="submission" date="2019-10" db="EMBL/GenBank/DDBJ databases">
        <title>Rubrobacter sp nov SCSIO 52915 isolated from a deep-sea sediment in the South China Sea.</title>
        <authorList>
            <person name="Chen R.W."/>
        </authorList>
    </citation>
    <scope>NUCLEOTIDE SEQUENCE [LARGE SCALE GENOMIC DNA]</scope>
    <source>
        <strain evidence="4 5">SCSIO 52915</strain>
    </source>
</reference>
<dbReference type="GO" id="GO:0005509">
    <property type="term" value="F:calcium ion binding"/>
    <property type="evidence" value="ECO:0007669"/>
    <property type="project" value="InterPro"/>
</dbReference>
<dbReference type="AlphaFoldDB" id="A0A6G8PT93"/>
<sequence length="309" mass="31607">MRSKGNSPGLISLALAISALVAVTLISAAGTASAQEDQEPPPVETVTVTFELTVVGQPPPNATFWGFLTFEPFGIRLTDPDGDGVYTGGFRNFPRGDAQPFWFVQGTGTRFSQVSGERPGEPVSILRDLGVRTIDADTTLSAVVSFSGGAGRRIVGTPGDDRLRGENGPDLIEGLDGHDELSGAYGDDLAYGGTGDDLVYGGFLVFGGPDDDALYGGPGDDALYGLSLEDLAHGGPGDDLVRGGFGDGDDALYGGPGSDAVYGDGGDDYLYAADDASADLVSGGAGSDLCVVGTEDLPHTSGCEALRTR</sequence>
<organism evidence="4 5">
    <name type="scientific">Rubrobacter marinus</name>
    <dbReference type="NCBI Taxonomy" id="2653852"/>
    <lineage>
        <taxon>Bacteria</taxon>
        <taxon>Bacillati</taxon>
        <taxon>Actinomycetota</taxon>
        <taxon>Rubrobacteria</taxon>
        <taxon>Rubrobacterales</taxon>
        <taxon>Rubrobacteraceae</taxon>
        <taxon>Rubrobacter</taxon>
    </lineage>
</organism>
<dbReference type="InterPro" id="IPR050557">
    <property type="entry name" value="RTX_toxin/Mannuronan_C5-epim"/>
</dbReference>
<evidence type="ECO:0000256" key="3">
    <source>
        <dbReference type="SAM" id="SignalP"/>
    </source>
</evidence>
<name>A0A6G8PT93_9ACTN</name>
<comment type="subcellular location">
    <subcellularLocation>
        <location evidence="1">Secreted</location>
    </subcellularLocation>
</comment>
<dbReference type="KEGG" id="rmar:GBA65_03040"/>
<dbReference type="InterPro" id="IPR011049">
    <property type="entry name" value="Serralysin-like_metalloprot_C"/>
</dbReference>
<dbReference type="Proteomes" id="UP000502706">
    <property type="component" value="Chromosome"/>
</dbReference>
<feature type="chain" id="PRO_5026122363" description="Hemolysin-type calcium-binding repeat-containing protein" evidence="3">
    <location>
        <begin position="35"/>
        <end position="309"/>
    </location>
</feature>
<evidence type="ECO:0000313" key="4">
    <source>
        <dbReference type="EMBL" id="QIN77650.1"/>
    </source>
</evidence>
<feature type="signal peptide" evidence="3">
    <location>
        <begin position="1"/>
        <end position="34"/>
    </location>
</feature>
<proteinExistence type="predicted"/>
<protein>
    <recommendedName>
        <fullName evidence="6">Hemolysin-type calcium-binding repeat-containing protein</fullName>
    </recommendedName>
</protein>